<name>A0A2G9G581_9LAMI</name>
<evidence type="ECO:0000313" key="1">
    <source>
        <dbReference type="EMBL" id="PIN00352.1"/>
    </source>
</evidence>
<dbReference type="Proteomes" id="UP000231279">
    <property type="component" value="Unassembled WGS sequence"/>
</dbReference>
<protein>
    <submittedName>
        <fullName evidence="1">Uncharacterized protein</fullName>
    </submittedName>
</protein>
<proteinExistence type="predicted"/>
<organism evidence="1 2">
    <name type="scientific">Handroanthus impetiginosus</name>
    <dbReference type="NCBI Taxonomy" id="429701"/>
    <lineage>
        <taxon>Eukaryota</taxon>
        <taxon>Viridiplantae</taxon>
        <taxon>Streptophyta</taxon>
        <taxon>Embryophyta</taxon>
        <taxon>Tracheophyta</taxon>
        <taxon>Spermatophyta</taxon>
        <taxon>Magnoliopsida</taxon>
        <taxon>eudicotyledons</taxon>
        <taxon>Gunneridae</taxon>
        <taxon>Pentapetalae</taxon>
        <taxon>asterids</taxon>
        <taxon>lamiids</taxon>
        <taxon>Lamiales</taxon>
        <taxon>Bignoniaceae</taxon>
        <taxon>Crescentiina</taxon>
        <taxon>Tabebuia alliance</taxon>
        <taxon>Handroanthus</taxon>
    </lineage>
</organism>
<sequence length="55" mass="6572">MTLAKNKSSTSFPSNQPKSHCHWLYLLFWWIKVVKNQEKLNWFDAFAWTGKTVIN</sequence>
<comment type="caution">
    <text evidence="1">The sequence shown here is derived from an EMBL/GenBank/DDBJ whole genome shotgun (WGS) entry which is preliminary data.</text>
</comment>
<evidence type="ECO:0000313" key="2">
    <source>
        <dbReference type="Proteomes" id="UP000231279"/>
    </source>
</evidence>
<dbReference type="EMBL" id="NKXS01007020">
    <property type="protein sequence ID" value="PIN00352.1"/>
    <property type="molecule type" value="Genomic_DNA"/>
</dbReference>
<dbReference type="AlphaFoldDB" id="A0A2G9G581"/>
<gene>
    <name evidence="1" type="ORF">CDL12_27145</name>
</gene>
<accession>A0A2G9G581</accession>
<keyword evidence="2" id="KW-1185">Reference proteome</keyword>
<reference evidence="2" key="1">
    <citation type="journal article" date="2018" name="Gigascience">
        <title>Genome assembly of the Pink Ipe (Handroanthus impetiginosus, Bignoniaceae), a highly valued, ecologically keystone Neotropical timber forest tree.</title>
        <authorList>
            <person name="Silva-Junior O.B."/>
            <person name="Grattapaglia D."/>
            <person name="Novaes E."/>
            <person name="Collevatti R.G."/>
        </authorList>
    </citation>
    <scope>NUCLEOTIDE SEQUENCE [LARGE SCALE GENOMIC DNA]</scope>
    <source>
        <strain evidence="2">cv. UFG-1</strain>
    </source>
</reference>